<dbReference type="EMBL" id="JH767153">
    <property type="protein sequence ID" value="EQC34877.1"/>
    <property type="molecule type" value="Genomic_DNA"/>
</dbReference>
<evidence type="ECO:0000313" key="1">
    <source>
        <dbReference type="EMBL" id="EQC34877.1"/>
    </source>
</evidence>
<dbReference type="OMA" id="FTHAFFL"/>
<reference evidence="1 2" key="1">
    <citation type="submission" date="2012-04" db="EMBL/GenBank/DDBJ databases">
        <title>The Genome Sequence of Saprolegnia declina VS20.</title>
        <authorList>
            <consortium name="The Broad Institute Genome Sequencing Platform"/>
            <person name="Russ C."/>
            <person name="Nusbaum C."/>
            <person name="Tyler B."/>
            <person name="van West P."/>
            <person name="Dieguez-Uribeondo J."/>
            <person name="de Bruijn I."/>
            <person name="Tripathy S."/>
            <person name="Jiang R."/>
            <person name="Young S.K."/>
            <person name="Zeng Q."/>
            <person name="Gargeya S."/>
            <person name="Fitzgerald M."/>
            <person name="Haas B."/>
            <person name="Abouelleil A."/>
            <person name="Alvarado L."/>
            <person name="Arachchi H.M."/>
            <person name="Berlin A."/>
            <person name="Chapman S.B."/>
            <person name="Goldberg J."/>
            <person name="Griggs A."/>
            <person name="Gujja S."/>
            <person name="Hansen M."/>
            <person name="Howarth C."/>
            <person name="Imamovic A."/>
            <person name="Larimer J."/>
            <person name="McCowen C."/>
            <person name="Montmayeur A."/>
            <person name="Murphy C."/>
            <person name="Neiman D."/>
            <person name="Pearson M."/>
            <person name="Priest M."/>
            <person name="Roberts A."/>
            <person name="Saif S."/>
            <person name="Shea T."/>
            <person name="Sisk P."/>
            <person name="Sykes S."/>
            <person name="Wortman J."/>
            <person name="Nusbaum C."/>
            <person name="Birren B."/>
        </authorList>
    </citation>
    <scope>NUCLEOTIDE SEQUENCE [LARGE SCALE GENOMIC DNA]</scope>
    <source>
        <strain evidence="1 2">VS20</strain>
    </source>
</reference>
<protein>
    <submittedName>
        <fullName evidence="1">Uncharacterized protein</fullName>
    </submittedName>
</protein>
<sequence length="173" mass="19153">MLTRQGAKRLRFTSPQTSQAALVCPGLLVLIVSYQDGVHACVRPLVRIYHEVHLFTHAFFLRFDTWLAAFGVHGLGRLVETQRECWLQRTMDALVALGHVDGVTFLIAKTPLRTCHLLALCCAAARKQSPMLLLPLFAPESSLETRKAVADLLLRAIGTSQVRVAPDTLGLLR</sequence>
<dbReference type="GeneID" id="19948405"/>
<dbReference type="Proteomes" id="UP000030762">
    <property type="component" value="Unassembled WGS sequence"/>
</dbReference>
<dbReference type="VEuPathDB" id="FungiDB:SDRG_07678"/>
<dbReference type="OrthoDB" id="10331804at2759"/>
<dbReference type="InParanoid" id="T0RWW8"/>
<keyword evidence="2" id="KW-1185">Reference proteome</keyword>
<dbReference type="AlphaFoldDB" id="T0RWW8"/>
<accession>T0RWW8</accession>
<evidence type="ECO:0000313" key="2">
    <source>
        <dbReference type="Proteomes" id="UP000030762"/>
    </source>
</evidence>
<proteinExistence type="predicted"/>
<gene>
    <name evidence="1" type="ORF">SDRG_07678</name>
</gene>
<organism evidence="1 2">
    <name type="scientific">Saprolegnia diclina (strain VS20)</name>
    <dbReference type="NCBI Taxonomy" id="1156394"/>
    <lineage>
        <taxon>Eukaryota</taxon>
        <taxon>Sar</taxon>
        <taxon>Stramenopiles</taxon>
        <taxon>Oomycota</taxon>
        <taxon>Saprolegniomycetes</taxon>
        <taxon>Saprolegniales</taxon>
        <taxon>Saprolegniaceae</taxon>
        <taxon>Saprolegnia</taxon>
    </lineage>
</organism>
<dbReference type="RefSeq" id="XP_008611749.1">
    <property type="nucleotide sequence ID" value="XM_008613527.1"/>
</dbReference>
<name>T0RWW8_SAPDV</name>